<proteinExistence type="predicted"/>
<dbReference type="Pfam" id="PF25019">
    <property type="entry name" value="LRR_R13L1-DRL21"/>
    <property type="match status" value="1"/>
</dbReference>
<accession>A0A6I9R5C8</accession>
<evidence type="ECO:0000313" key="3">
    <source>
        <dbReference type="RefSeq" id="XP_010918015.1"/>
    </source>
</evidence>
<dbReference type="InterPro" id="IPR056789">
    <property type="entry name" value="LRR_R13L1-DRL21"/>
</dbReference>
<evidence type="ECO:0000259" key="1">
    <source>
        <dbReference type="Pfam" id="PF25019"/>
    </source>
</evidence>
<dbReference type="Proteomes" id="UP000504607">
    <property type="component" value="Chromosome 4"/>
</dbReference>
<dbReference type="InterPro" id="IPR032675">
    <property type="entry name" value="LRR_dom_sf"/>
</dbReference>
<feature type="domain" description="R13L1/DRL21-like LRR repeat region" evidence="1">
    <location>
        <begin position="48"/>
        <end position="182"/>
    </location>
</feature>
<sequence length="462" mass="52868">MRKMRNLRHLCVVGCLGLIPMQPKMGQLSNFCRLSMFAVRQGDGSSMVELQNLNPTGNSLEISDLHEVKDPKEAMQAKLEAKTNLQSWTLSWNGHSDWARTSSSTKMAEDVFERLQPHPNLKELTMVGYMGIRLPTWMARAEQVSTLFSNLVELRLWDLKWCEHLPPLSQFPSLKRLFVSGMHALRKIEEDGGNVSSLEEFRLKDMPELEEWHVKPTTEMFPHLRLLDVHFCPKLMVQPCIPCSVENLMISRNQMLLSEGSIGGSSKLKILCIWSCGISSQSGWWGGLRYLTALEDLQISCCFALNCLPEVVMYMSSLRTLSLRNNRNLKSLEWGRMEPLFTALCNLEIGGSPRLTALPRWVGGLTSLQFLSLWFCDSLAMLPDLPALRGLRIEYCPLLARRCERGRGDDWPKIAHIPKISIFERERGEDREQTSKRSTFAAKFVSKLCYVSMLHWSKLRFQ</sequence>
<organism evidence="2 3">
    <name type="scientific">Elaeis guineensis var. tenera</name>
    <name type="common">Oil palm</name>
    <dbReference type="NCBI Taxonomy" id="51953"/>
    <lineage>
        <taxon>Eukaryota</taxon>
        <taxon>Viridiplantae</taxon>
        <taxon>Streptophyta</taxon>
        <taxon>Embryophyta</taxon>
        <taxon>Tracheophyta</taxon>
        <taxon>Spermatophyta</taxon>
        <taxon>Magnoliopsida</taxon>
        <taxon>Liliopsida</taxon>
        <taxon>Arecaceae</taxon>
        <taxon>Arecoideae</taxon>
        <taxon>Cocoseae</taxon>
        <taxon>Elaeidinae</taxon>
        <taxon>Elaeis</taxon>
    </lineage>
</organism>
<dbReference type="PANTHER" id="PTHR47186">
    <property type="entry name" value="LEUCINE-RICH REPEAT-CONTAINING PROTEIN 57"/>
    <property type="match status" value="1"/>
</dbReference>
<dbReference type="AlphaFoldDB" id="A0A6I9R5C8"/>
<reference evidence="3" key="1">
    <citation type="submission" date="2025-08" db="UniProtKB">
        <authorList>
            <consortium name="RefSeq"/>
        </authorList>
    </citation>
    <scope>IDENTIFICATION</scope>
</reference>
<dbReference type="SUPFAM" id="SSF52058">
    <property type="entry name" value="L domain-like"/>
    <property type="match status" value="1"/>
</dbReference>
<dbReference type="PANTHER" id="PTHR47186:SF41">
    <property type="entry name" value="OS12G0131701 PROTEIN"/>
    <property type="match status" value="1"/>
</dbReference>
<name>A0A6I9R5C8_ELAGV</name>
<evidence type="ECO:0000313" key="2">
    <source>
        <dbReference type="Proteomes" id="UP000504607"/>
    </source>
</evidence>
<dbReference type="FunCoup" id="A0A6I9R5C8">
    <property type="interactions" value="3"/>
</dbReference>
<gene>
    <name evidence="3" type="primary">LOC105042480</name>
</gene>
<dbReference type="InParanoid" id="A0A6I9R5C8"/>
<dbReference type="Gene3D" id="3.80.10.10">
    <property type="entry name" value="Ribonuclease Inhibitor"/>
    <property type="match status" value="3"/>
</dbReference>
<protein>
    <submittedName>
        <fullName evidence="3">Disease resistance protein RGA1</fullName>
    </submittedName>
</protein>
<keyword evidence="2" id="KW-1185">Reference proteome</keyword>
<dbReference type="RefSeq" id="XP_010918015.1">
    <property type="nucleotide sequence ID" value="XM_010919713.2"/>
</dbReference>
<dbReference type="OrthoDB" id="674488at2759"/>